<dbReference type="PROSITE" id="PS01172">
    <property type="entry name" value="RIBOSOMAL_L44E"/>
    <property type="match status" value="1"/>
</dbReference>
<proteinExistence type="inferred from homology"/>
<sequence length="332" mass="36339">MGGQASRLAQTAARSATSAASSLTSRSRTTSPSSRLSPTYDDVLEILHLLQNHLHLPAELSIQIIDAAEYYPSFLSSWEGEVIVSAGPAGHRQNADLLQTPPIPAFPGAAEHAVRRLRITTVSRDQGFTSFSQFRGTREASSSWFELEIRRPRARRPASDEPAPTASPDRGSPASPPPSSASDSPSSRSPSRPNGAYDIISIIRLHSNIHGHYAFTTHSLTLSDLPSSADRAASAFVRQIKEGDRLVVVACAMYPLWENVVRACDQDQRGLRHPGYGGQTKLVFHKKAKTTKKVVLRLECTVCKYKMQMALKRTKHFELGGDKKQKGQALVF</sequence>
<dbReference type="OrthoDB" id="66095at2759"/>
<comment type="caution">
    <text evidence="9">The sequence shown here is derived from an EMBL/GenBank/DDBJ whole genome shotgun (WGS) entry which is preliminary data.</text>
</comment>
<evidence type="ECO:0000256" key="8">
    <source>
        <dbReference type="SAM" id="MobiDB-lite"/>
    </source>
</evidence>
<dbReference type="FunFam" id="3.10.450.80:FF:000001">
    <property type="entry name" value="60S ribosomal protein L44"/>
    <property type="match status" value="1"/>
</dbReference>
<dbReference type="GO" id="GO:1990904">
    <property type="term" value="C:ribonucleoprotein complex"/>
    <property type="evidence" value="ECO:0007669"/>
    <property type="project" value="UniProtKB-KW"/>
</dbReference>
<evidence type="ECO:0000256" key="4">
    <source>
        <dbReference type="ARBA" id="ARBA00029633"/>
    </source>
</evidence>
<keyword evidence="3 7" id="KW-0687">Ribonucleoprotein</keyword>
<gene>
    <name evidence="9" type="ORF">Rt10032_c02g1180</name>
</gene>
<dbReference type="Proteomes" id="UP000321518">
    <property type="component" value="Unassembled WGS sequence"/>
</dbReference>
<evidence type="ECO:0000256" key="5">
    <source>
        <dbReference type="ARBA" id="ARBA00035236"/>
    </source>
</evidence>
<dbReference type="InterPro" id="IPR000552">
    <property type="entry name" value="Ribosomal_eL44"/>
</dbReference>
<dbReference type="Pfam" id="PF00935">
    <property type="entry name" value="Ribosomal_L44"/>
    <property type="match status" value="1"/>
</dbReference>
<evidence type="ECO:0000256" key="6">
    <source>
        <dbReference type="ARBA" id="ARBA00035340"/>
    </source>
</evidence>
<evidence type="ECO:0000313" key="9">
    <source>
        <dbReference type="EMBL" id="GEM07163.1"/>
    </source>
</evidence>
<dbReference type="Gene3D" id="3.10.450.80">
    <property type="match status" value="1"/>
</dbReference>
<comment type="similarity">
    <text evidence="1 7">Belongs to the eukaryotic ribosomal protein eL42 family.</text>
</comment>
<dbReference type="EMBL" id="BJWK01000002">
    <property type="protein sequence ID" value="GEM07163.1"/>
    <property type="molecule type" value="Genomic_DNA"/>
</dbReference>
<protein>
    <recommendedName>
        <fullName evidence="5">Large ribosomal subunit protein eL42</fullName>
    </recommendedName>
    <alternativeName>
        <fullName evidence="4">60S ribosomal protein L41</fullName>
    </alternativeName>
    <alternativeName>
        <fullName evidence="6">60S ribosomal protein L44</fullName>
    </alternativeName>
</protein>
<reference evidence="9 10" key="1">
    <citation type="submission" date="2019-07" db="EMBL/GenBank/DDBJ databases">
        <title>Rhodotorula toruloides NBRC10032 genome sequencing.</title>
        <authorList>
            <person name="Shida Y."/>
            <person name="Takaku H."/>
            <person name="Ogasawara W."/>
            <person name="Mori K."/>
        </authorList>
    </citation>
    <scope>NUCLEOTIDE SEQUENCE [LARGE SCALE GENOMIC DNA]</scope>
    <source>
        <strain evidence="9 10">NBRC10032</strain>
    </source>
</reference>
<feature type="compositionally biased region" description="Low complexity" evidence="8">
    <location>
        <begin position="180"/>
        <end position="193"/>
    </location>
</feature>
<accession>A0A511K9V7</accession>
<evidence type="ECO:0000256" key="3">
    <source>
        <dbReference type="ARBA" id="ARBA00023274"/>
    </source>
</evidence>
<dbReference type="GO" id="GO:0003735">
    <property type="term" value="F:structural constituent of ribosome"/>
    <property type="evidence" value="ECO:0007669"/>
    <property type="project" value="InterPro"/>
</dbReference>
<dbReference type="GO" id="GO:0006412">
    <property type="term" value="P:translation"/>
    <property type="evidence" value="ECO:0007669"/>
    <property type="project" value="InterPro"/>
</dbReference>
<dbReference type="InterPro" id="IPR011332">
    <property type="entry name" value="Ribosomal_zn-bd"/>
</dbReference>
<feature type="region of interest" description="Disordered" evidence="8">
    <location>
        <begin position="1"/>
        <end position="36"/>
    </location>
</feature>
<keyword evidence="2 7" id="KW-0689">Ribosomal protein</keyword>
<evidence type="ECO:0000256" key="7">
    <source>
        <dbReference type="RuleBase" id="RU000666"/>
    </source>
</evidence>
<evidence type="ECO:0000313" key="10">
    <source>
        <dbReference type="Proteomes" id="UP000321518"/>
    </source>
</evidence>
<dbReference type="SUPFAM" id="SSF57829">
    <property type="entry name" value="Zn-binding ribosomal proteins"/>
    <property type="match status" value="1"/>
</dbReference>
<dbReference type="PANTHER" id="PTHR10369">
    <property type="entry name" value="60S RIBOSOMAL PROTEIN L36A/L44"/>
    <property type="match status" value="1"/>
</dbReference>
<dbReference type="AlphaFoldDB" id="A0A511K9V7"/>
<name>A0A511K9V7_RHOTO</name>
<dbReference type="InterPro" id="IPR053708">
    <property type="entry name" value="Ribosomal_LSU_eL42"/>
</dbReference>
<dbReference type="GO" id="GO:0005840">
    <property type="term" value="C:ribosome"/>
    <property type="evidence" value="ECO:0007669"/>
    <property type="project" value="UniProtKB-KW"/>
</dbReference>
<feature type="region of interest" description="Disordered" evidence="8">
    <location>
        <begin position="151"/>
        <end position="193"/>
    </location>
</feature>
<organism evidence="9 10">
    <name type="scientific">Rhodotorula toruloides</name>
    <name type="common">Yeast</name>
    <name type="synonym">Rhodosporidium toruloides</name>
    <dbReference type="NCBI Taxonomy" id="5286"/>
    <lineage>
        <taxon>Eukaryota</taxon>
        <taxon>Fungi</taxon>
        <taxon>Dikarya</taxon>
        <taxon>Basidiomycota</taxon>
        <taxon>Pucciniomycotina</taxon>
        <taxon>Microbotryomycetes</taxon>
        <taxon>Sporidiobolales</taxon>
        <taxon>Sporidiobolaceae</taxon>
        <taxon>Rhodotorula</taxon>
    </lineage>
</organism>
<evidence type="ECO:0000256" key="2">
    <source>
        <dbReference type="ARBA" id="ARBA00022980"/>
    </source>
</evidence>
<evidence type="ECO:0000256" key="1">
    <source>
        <dbReference type="ARBA" id="ARBA00009364"/>
    </source>
</evidence>